<reference evidence="8" key="1">
    <citation type="submission" date="2016-06" db="EMBL/GenBank/DDBJ databases">
        <title>Parallel loss of symbiosis genes in relatives of nitrogen-fixing non-legume Parasponia.</title>
        <authorList>
            <person name="Van Velzen R."/>
            <person name="Holmer R."/>
            <person name="Bu F."/>
            <person name="Rutten L."/>
            <person name="Van Zeijl A."/>
            <person name="Liu W."/>
            <person name="Santuari L."/>
            <person name="Cao Q."/>
            <person name="Sharma T."/>
            <person name="Shen D."/>
            <person name="Roswanjaya Y."/>
            <person name="Wardhani T."/>
            <person name="Kalhor M.S."/>
            <person name="Jansen J."/>
            <person name="Van den Hoogen J."/>
            <person name="Gungor B."/>
            <person name="Hartog M."/>
            <person name="Hontelez J."/>
            <person name="Verver J."/>
            <person name="Yang W.-C."/>
            <person name="Schijlen E."/>
            <person name="Repin R."/>
            <person name="Schilthuizen M."/>
            <person name="Schranz E."/>
            <person name="Heidstra R."/>
            <person name="Miyata K."/>
            <person name="Fedorova E."/>
            <person name="Kohlen W."/>
            <person name="Bisseling T."/>
            <person name="Smit S."/>
            <person name="Geurts R."/>
        </authorList>
    </citation>
    <scope>NUCLEOTIDE SEQUENCE [LARGE SCALE GENOMIC DNA]</scope>
    <source>
        <strain evidence="8">cv. RG33-2</strain>
    </source>
</reference>
<dbReference type="Proteomes" id="UP000237000">
    <property type="component" value="Unassembled WGS sequence"/>
</dbReference>
<gene>
    <name evidence="7" type="ORF">TorRG33x02_118650</name>
</gene>
<evidence type="ECO:0000313" key="7">
    <source>
        <dbReference type="EMBL" id="PON92360.1"/>
    </source>
</evidence>
<accession>A0A2P5F3H8</accession>
<dbReference type="GO" id="GO:0006355">
    <property type="term" value="P:regulation of DNA-templated transcription"/>
    <property type="evidence" value="ECO:0007669"/>
    <property type="project" value="InterPro"/>
</dbReference>
<keyword evidence="8" id="KW-1185">Reference proteome</keyword>
<feature type="domain" description="BHLH" evidence="6">
    <location>
        <begin position="162"/>
        <end position="215"/>
    </location>
</feature>
<evidence type="ECO:0000313" key="8">
    <source>
        <dbReference type="Proteomes" id="UP000237000"/>
    </source>
</evidence>
<keyword evidence="3" id="KW-0804">Transcription</keyword>
<dbReference type="CDD" id="cd11444">
    <property type="entry name" value="bHLH_AtIBH1_like"/>
    <property type="match status" value="1"/>
</dbReference>
<dbReference type="InParanoid" id="A0A2P5F3H8"/>
<dbReference type="EMBL" id="JXTC01000066">
    <property type="protein sequence ID" value="PON92360.1"/>
    <property type="molecule type" value="Genomic_DNA"/>
</dbReference>
<sequence length="231" mass="26152">MRVYSLETNKLLHLAFSTNYVSHLVPALKKIRMINSEGSTSSSTNNDKNGNNELAKVVRFEVDMAMALSVKEYNFAWSHALETKLNQRHITVNIVNGGNNFTRNSSFNQISFTNHKKMETTAIVEKKAGENSALFLDNPASPNLRPYDLKMIMINKTAGRSRRRARRGRAKKREDDNVDDRLAQLRTLLPGGNEIHGDYENHELLTEVASYISCLKLQVKVLQCLVEIGDE</sequence>
<evidence type="ECO:0000256" key="4">
    <source>
        <dbReference type="ARBA" id="ARBA00023242"/>
    </source>
</evidence>
<dbReference type="InterPro" id="IPR044660">
    <property type="entry name" value="IBH1-like"/>
</dbReference>
<protein>
    <submittedName>
        <fullName evidence="7">Myc-type, basic helix-loop-helix (BHLH) domain containing protein</fullName>
    </submittedName>
</protein>
<dbReference type="InterPro" id="IPR036638">
    <property type="entry name" value="HLH_DNA-bd_sf"/>
</dbReference>
<dbReference type="GO" id="GO:0000976">
    <property type="term" value="F:transcription cis-regulatory region binding"/>
    <property type="evidence" value="ECO:0007669"/>
    <property type="project" value="UniProtKB-ARBA"/>
</dbReference>
<evidence type="ECO:0000256" key="2">
    <source>
        <dbReference type="ARBA" id="ARBA00023015"/>
    </source>
</evidence>
<evidence type="ECO:0000256" key="5">
    <source>
        <dbReference type="SAM" id="MobiDB-lite"/>
    </source>
</evidence>
<dbReference type="AlphaFoldDB" id="A0A2P5F3H8"/>
<dbReference type="InterPro" id="IPR011598">
    <property type="entry name" value="bHLH_dom"/>
</dbReference>
<dbReference type="SUPFAM" id="SSF47459">
    <property type="entry name" value="HLH, helix-loop-helix DNA-binding domain"/>
    <property type="match status" value="1"/>
</dbReference>
<feature type="compositionally biased region" description="Basic residues" evidence="5">
    <location>
        <begin position="159"/>
        <end position="171"/>
    </location>
</feature>
<comment type="caution">
    <text evidence="7">The sequence shown here is derived from an EMBL/GenBank/DDBJ whole genome shotgun (WGS) entry which is preliminary data.</text>
</comment>
<organism evidence="7 8">
    <name type="scientific">Trema orientale</name>
    <name type="common">Charcoal tree</name>
    <name type="synonym">Celtis orientalis</name>
    <dbReference type="NCBI Taxonomy" id="63057"/>
    <lineage>
        <taxon>Eukaryota</taxon>
        <taxon>Viridiplantae</taxon>
        <taxon>Streptophyta</taxon>
        <taxon>Embryophyta</taxon>
        <taxon>Tracheophyta</taxon>
        <taxon>Spermatophyta</taxon>
        <taxon>Magnoliopsida</taxon>
        <taxon>eudicotyledons</taxon>
        <taxon>Gunneridae</taxon>
        <taxon>Pentapetalae</taxon>
        <taxon>rosids</taxon>
        <taxon>fabids</taxon>
        <taxon>Rosales</taxon>
        <taxon>Cannabaceae</taxon>
        <taxon>Trema</taxon>
    </lineage>
</organism>
<dbReference type="Pfam" id="PF26576">
    <property type="entry name" value="IBH1_N"/>
    <property type="match status" value="1"/>
</dbReference>
<comment type="subcellular location">
    <subcellularLocation>
        <location evidence="1">Nucleus</location>
    </subcellularLocation>
</comment>
<feature type="region of interest" description="Disordered" evidence="5">
    <location>
        <begin position="158"/>
        <end position="177"/>
    </location>
</feature>
<evidence type="ECO:0000256" key="3">
    <source>
        <dbReference type="ARBA" id="ARBA00023163"/>
    </source>
</evidence>
<dbReference type="PROSITE" id="PS50888">
    <property type="entry name" value="BHLH"/>
    <property type="match status" value="1"/>
</dbReference>
<dbReference type="InterPro" id="IPR044549">
    <property type="entry name" value="bHLH_AtIBH1-like"/>
</dbReference>
<dbReference type="GO" id="GO:0046983">
    <property type="term" value="F:protein dimerization activity"/>
    <property type="evidence" value="ECO:0007669"/>
    <property type="project" value="InterPro"/>
</dbReference>
<keyword evidence="2" id="KW-0805">Transcription regulation</keyword>
<proteinExistence type="predicted"/>
<dbReference type="PANTHER" id="PTHR33124:SF42">
    <property type="entry name" value="TRANSCRIPTION FACTOR BHLH146"/>
    <property type="match status" value="1"/>
</dbReference>
<dbReference type="InterPro" id="IPR059002">
    <property type="entry name" value="IBH1_N"/>
</dbReference>
<keyword evidence="4" id="KW-0539">Nucleus</keyword>
<evidence type="ECO:0000256" key="1">
    <source>
        <dbReference type="ARBA" id="ARBA00004123"/>
    </source>
</evidence>
<dbReference type="OrthoDB" id="658598at2759"/>
<evidence type="ECO:0000259" key="6">
    <source>
        <dbReference type="PROSITE" id="PS50888"/>
    </source>
</evidence>
<name>A0A2P5F3H8_TREOI</name>
<dbReference type="PANTHER" id="PTHR33124">
    <property type="entry name" value="TRANSCRIPTION FACTOR IBH1-LIKE 1"/>
    <property type="match status" value="1"/>
</dbReference>
<dbReference type="GO" id="GO:0005634">
    <property type="term" value="C:nucleus"/>
    <property type="evidence" value="ECO:0007669"/>
    <property type="project" value="UniProtKB-SubCell"/>
</dbReference>